<evidence type="ECO:0000256" key="6">
    <source>
        <dbReference type="ARBA" id="ARBA00035033"/>
    </source>
</evidence>
<name>A0A1I6BG39_HYMAR</name>
<dbReference type="GO" id="GO:0003953">
    <property type="term" value="F:NAD+ nucleosidase activity"/>
    <property type="evidence" value="ECO:0007669"/>
    <property type="project" value="UniProtKB-EC"/>
</dbReference>
<keyword evidence="3" id="KW-0051">Antiviral defense</keyword>
<evidence type="ECO:0000256" key="1">
    <source>
        <dbReference type="ARBA" id="ARBA00022801"/>
    </source>
</evidence>
<keyword evidence="11" id="KW-1185">Reference proteome</keyword>
<proteinExistence type="inferred from homology"/>
<keyword evidence="2" id="KW-0520">NAD</keyword>
<dbReference type="InterPro" id="IPR026590">
    <property type="entry name" value="Ssirtuin_cat_dom"/>
</dbReference>
<evidence type="ECO:0000313" key="11">
    <source>
        <dbReference type="Proteomes" id="UP000199029"/>
    </source>
</evidence>
<keyword evidence="1" id="KW-0378">Hydrolase</keyword>
<dbReference type="Pfam" id="PF13289">
    <property type="entry name" value="SIR2_2"/>
    <property type="match status" value="1"/>
</dbReference>
<gene>
    <name evidence="10" type="ORF">SAMN04515668_4513</name>
</gene>
<dbReference type="RefSeq" id="WP_092678538.1">
    <property type="nucleotide sequence ID" value="NZ_FOXS01000008.1"/>
</dbReference>
<dbReference type="InterPro" id="IPR041486">
    <property type="entry name" value="ThsA_STALD"/>
</dbReference>
<comment type="caution">
    <text evidence="8">Lacks conserved residue(s) required for the propagation of feature annotation.</text>
</comment>
<evidence type="ECO:0000256" key="3">
    <source>
        <dbReference type="ARBA" id="ARBA00023118"/>
    </source>
</evidence>
<organism evidence="10 11">
    <name type="scientific">Hymenobacter arizonensis</name>
    <name type="common">Siccationidurans arizonensis</name>
    <dbReference type="NCBI Taxonomy" id="1227077"/>
    <lineage>
        <taxon>Bacteria</taxon>
        <taxon>Pseudomonadati</taxon>
        <taxon>Bacteroidota</taxon>
        <taxon>Cytophagia</taxon>
        <taxon>Cytophagales</taxon>
        <taxon>Hymenobacteraceae</taxon>
        <taxon>Hymenobacter</taxon>
    </lineage>
</organism>
<dbReference type="OrthoDB" id="1688888at2"/>
<dbReference type="Proteomes" id="UP000199029">
    <property type="component" value="Unassembled WGS sequence"/>
</dbReference>
<dbReference type="CDD" id="cd01406">
    <property type="entry name" value="SIR2-like"/>
    <property type="match status" value="1"/>
</dbReference>
<dbReference type="Gene3D" id="3.40.50.1220">
    <property type="entry name" value="TPP-binding domain"/>
    <property type="match status" value="1"/>
</dbReference>
<dbReference type="STRING" id="1227077.SAMN04515668_4513"/>
<accession>A0A1I6BG39</accession>
<dbReference type="EMBL" id="FOXS01000008">
    <property type="protein sequence ID" value="SFQ79895.1"/>
    <property type="molecule type" value="Genomic_DNA"/>
</dbReference>
<evidence type="ECO:0000256" key="4">
    <source>
        <dbReference type="ARBA" id="ARBA00034327"/>
    </source>
</evidence>
<dbReference type="AlphaFoldDB" id="A0A1I6BG39"/>
<feature type="domain" description="Deacetylase sirtuin-type" evidence="9">
    <location>
        <begin position="11"/>
        <end position="283"/>
    </location>
</feature>
<dbReference type="PROSITE" id="PS50305">
    <property type="entry name" value="SIRTUIN"/>
    <property type="match status" value="1"/>
</dbReference>
<comment type="catalytic activity">
    <reaction evidence="7">
        <text>NAD(+) + H2O = ADP-D-ribose + nicotinamide + H(+)</text>
        <dbReference type="Rhea" id="RHEA:16301"/>
        <dbReference type="ChEBI" id="CHEBI:15377"/>
        <dbReference type="ChEBI" id="CHEBI:15378"/>
        <dbReference type="ChEBI" id="CHEBI:17154"/>
        <dbReference type="ChEBI" id="CHEBI:57540"/>
        <dbReference type="ChEBI" id="CHEBI:57967"/>
        <dbReference type="EC" id="3.2.2.5"/>
    </reaction>
    <physiologicalReaction direction="left-to-right" evidence="7">
        <dbReference type="Rhea" id="RHEA:16302"/>
    </physiologicalReaction>
</comment>
<sequence>MPALTTPHQFTPEQNSFIHDYLKEVANGDAAVFAGAGLSVGAGYVDWRGLLEDIAQDVGLKIDQETDLISLAQFHHNERGGRGKLNARIIEEFTEKAELTQNHKILARLPINTFWTTNYDSLIETALEAAGKRVDTKHEVGQLSNPMYRRQAVVYKMHGDAKHADQATLTKDDYERYHSKNAAFVTTLSSDLVSKTFLFVGFSFTDPNLDYILSRVRLFLNGNSRPHFCLIKRVARHDKGIKSKADFDYKTRRQQLMVSDLKRFQITAVYVNDYTEIPLLLREIETRYKRKTVFISGSAAHFAPYPEQDSLQFIHDLSRGLVENKFSVINGFGVGVGSAVINGALEAVEKAPRLYSEDQLIMRPFPQVKTGRTELEKLWKGYRERMMSFAGIAIFIFGNKLQSTAEEPATPEIVLAGGVRKEFEIAKSLGLLLVPIGATGSMAKELWAEVQVAYDSLFPNSTPKQKRQFLSLGDETKTLDQHRETVIELIKKFNQNY</sequence>
<reference evidence="11" key="1">
    <citation type="submission" date="2016-10" db="EMBL/GenBank/DDBJ databases">
        <authorList>
            <person name="Varghese N."/>
            <person name="Submissions S."/>
        </authorList>
    </citation>
    <scope>NUCLEOTIDE SEQUENCE [LARGE SCALE GENOMIC DNA]</scope>
    <source>
        <strain evidence="11">OR362-8,ATCC BAA-1266,JCM 13504</strain>
    </source>
</reference>
<dbReference type="InterPro" id="IPR029035">
    <property type="entry name" value="DHS-like_NAD/FAD-binding_dom"/>
</dbReference>
<evidence type="ECO:0000313" key="10">
    <source>
        <dbReference type="EMBL" id="SFQ79895.1"/>
    </source>
</evidence>
<evidence type="ECO:0000256" key="5">
    <source>
        <dbReference type="ARBA" id="ARBA00035014"/>
    </source>
</evidence>
<dbReference type="Pfam" id="PF18185">
    <property type="entry name" value="STALD"/>
    <property type="match status" value="1"/>
</dbReference>
<evidence type="ECO:0000256" key="7">
    <source>
        <dbReference type="ARBA" id="ARBA00047575"/>
    </source>
</evidence>
<comment type="similarity">
    <text evidence="5">Belongs to the soluble Thoeris ThsA family.</text>
</comment>
<protein>
    <recommendedName>
        <fullName evidence="6">NAD(+) hydrolase ThsA</fullName>
        <ecNumber evidence="4">3.2.2.5</ecNumber>
    </recommendedName>
</protein>
<evidence type="ECO:0000256" key="2">
    <source>
        <dbReference type="ARBA" id="ARBA00023027"/>
    </source>
</evidence>
<dbReference type="EC" id="3.2.2.5" evidence="4"/>
<evidence type="ECO:0000259" key="9">
    <source>
        <dbReference type="PROSITE" id="PS50305"/>
    </source>
</evidence>
<dbReference type="SUPFAM" id="SSF52467">
    <property type="entry name" value="DHS-like NAD/FAD-binding domain"/>
    <property type="match status" value="1"/>
</dbReference>
<dbReference type="GO" id="GO:0051607">
    <property type="term" value="P:defense response to virus"/>
    <property type="evidence" value="ECO:0007669"/>
    <property type="project" value="UniProtKB-KW"/>
</dbReference>
<evidence type="ECO:0000256" key="8">
    <source>
        <dbReference type="PROSITE-ProRule" id="PRU00236"/>
    </source>
</evidence>